<organism evidence="1 2">
    <name type="scientific">Rhizoctonia solani</name>
    <dbReference type="NCBI Taxonomy" id="456999"/>
    <lineage>
        <taxon>Eukaryota</taxon>
        <taxon>Fungi</taxon>
        <taxon>Dikarya</taxon>
        <taxon>Basidiomycota</taxon>
        <taxon>Agaricomycotina</taxon>
        <taxon>Agaricomycetes</taxon>
        <taxon>Cantharellales</taxon>
        <taxon>Ceratobasidiaceae</taxon>
        <taxon>Rhizoctonia</taxon>
    </lineage>
</organism>
<evidence type="ECO:0000313" key="1">
    <source>
        <dbReference type="EMBL" id="QRW24381.1"/>
    </source>
</evidence>
<name>A0A8H8P5Q6_9AGAM</name>
<evidence type="ECO:0000313" key="2">
    <source>
        <dbReference type="Proteomes" id="UP000650533"/>
    </source>
</evidence>
<sequence length="133" mass="13928">MSLLSTKGYGGWTIKMNHVELANDYEPQTLAGAAEQNPPNTMEVDPPLATLVAGAKETAVGASSHKLPTASALADKPALRQVTGNGPPRMFAPPLPAGPSACRQYTRAGLTVPCKLTEACIQDLARGYTVEPQ</sequence>
<dbReference type="KEGG" id="rsx:RhiXN_11293"/>
<dbReference type="GeneID" id="67033571"/>
<accession>A0A8H8P5Q6</accession>
<protein>
    <submittedName>
        <fullName evidence="1">Uncharacterized protein</fullName>
    </submittedName>
</protein>
<dbReference type="Proteomes" id="UP000650533">
    <property type="component" value="Chromosome 12"/>
</dbReference>
<dbReference type="RefSeq" id="XP_043184618.1">
    <property type="nucleotide sequence ID" value="XM_043331108.1"/>
</dbReference>
<dbReference type="AlphaFoldDB" id="A0A8H8P5Q6"/>
<proteinExistence type="predicted"/>
<reference evidence="1" key="1">
    <citation type="submission" date="2020-05" db="EMBL/GenBank/DDBJ databases">
        <title>Evolutionary and genomic comparisons of hybrid uninucleate and nonhybrid Rhizoctonia fungi.</title>
        <authorList>
            <person name="Li C."/>
            <person name="Chen X."/>
        </authorList>
    </citation>
    <scope>NUCLEOTIDE SEQUENCE</scope>
    <source>
        <strain evidence="1">AG-1 IA</strain>
    </source>
</reference>
<gene>
    <name evidence="1" type="ORF">RhiXN_11293</name>
</gene>
<dbReference type="EMBL" id="CP059669">
    <property type="protein sequence ID" value="QRW24381.1"/>
    <property type="molecule type" value="Genomic_DNA"/>
</dbReference>